<dbReference type="GO" id="GO:0030162">
    <property type="term" value="P:regulation of proteolysis"/>
    <property type="evidence" value="ECO:0007669"/>
    <property type="project" value="TreeGrafter"/>
</dbReference>
<evidence type="ECO:0000313" key="3">
    <source>
        <dbReference type="Proteomes" id="UP001303473"/>
    </source>
</evidence>
<protein>
    <submittedName>
        <fullName evidence="2">Phosphatidylethanolamine-binding protein</fullName>
    </submittedName>
</protein>
<proteinExistence type="predicted"/>
<dbReference type="Gene3D" id="3.90.280.10">
    <property type="entry name" value="PEBP-like"/>
    <property type="match status" value="1"/>
</dbReference>
<organism evidence="2 3">
    <name type="scientific">Diplogelasinospora grovesii</name>
    <dbReference type="NCBI Taxonomy" id="303347"/>
    <lineage>
        <taxon>Eukaryota</taxon>
        <taxon>Fungi</taxon>
        <taxon>Dikarya</taxon>
        <taxon>Ascomycota</taxon>
        <taxon>Pezizomycotina</taxon>
        <taxon>Sordariomycetes</taxon>
        <taxon>Sordariomycetidae</taxon>
        <taxon>Sordariales</taxon>
        <taxon>Diplogelasinosporaceae</taxon>
        <taxon>Diplogelasinospora</taxon>
    </lineage>
</organism>
<dbReference type="SUPFAM" id="SSF49777">
    <property type="entry name" value="PEBP-like"/>
    <property type="match status" value="1"/>
</dbReference>
<dbReference type="InterPro" id="IPR035810">
    <property type="entry name" value="PEBP_euk"/>
</dbReference>
<keyword evidence="3" id="KW-1185">Reference proteome</keyword>
<dbReference type="InterPro" id="IPR008914">
    <property type="entry name" value="PEBP"/>
</dbReference>
<dbReference type="GO" id="GO:0046578">
    <property type="term" value="P:regulation of Ras protein signal transduction"/>
    <property type="evidence" value="ECO:0007669"/>
    <property type="project" value="TreeGrafter"/>
</dbReference>
<comment type="caution">
    <text evidence="2">The sequence shown here is derived from an EMBL/GenBank/DDBJ whole genome shotgun (WGS) entry which is preliminary data.</text>
</comment>
<dbReference type="Pfam" id="PF01161">
    <property type="entry name" value="PBP"/>
    <property type="match status" value="1"/>
</dbReference>
<dbReference type="InterPro" id="IPR036610">
    <property type="entry name" value="PEBP-like_sf"/>
</dbReference>
<dbReference type="Proteomes" id="UP001303473">
    <property type="component" value="Unassembled WGS sequence"/>
</dbReference>
<evidence type="ECO:0000313" key="2">
    <source>
        <dbReference type="EMBL" id="KAK3942554.1"/>
    </source>
</evidence>
<dbReference type="PANTHER" id="PTHR11362">
    <property type="entry name" value="PHOSPHATIDYLETHANOLAMINE-BINDING PROTEIN"/>
    <property type="match status" value="1"/>
</dbReference>
<sequence>MFKLLTSAAAILLTVAGLASAQTPPGFSPEVTARLEIIFGTKSVMTPGQSMTKAETAKQPTVGISDSPTSLSGTYLWMMIDQDVPANFQNPSAGGRRTNLHAMISGFKMSGANTTITMSDGTPMAVYTLTSTATGPVAYVGPVPPAETPAHPHRYVNLLYETPKDFAVTKAQVGQTLGFNLTQFVAANGLGLPVRGNWFNVTA</sequence>
<feature type="chain" id="PRO_5042816893" evidence="1">
    <location>
        <begin position="22"/>
        <end position="203"/>
    </location>
</feature>
<dbReference type="CDD" id="cd00866">
    <property type="entry name" value="PEBP_euk"/>
    <property type="match status" value="1"/>
</dbReference>
<feature type="signal peptide" evidence="1">
    <location>
        <begin position="1"/>
        <end position="21"/>
    </location>
</feature>
<reference evidence="3" key="1">
    <citation type="journal article" date="2023" name="Mol. Phylogenet. Evol.">
        <title>Genome-scale phylogeny and comparative genomics of the fungal order Sordariales.</title>
        <authorList>
            <person name="Hensen N."/>
            <person name="Bonometti L."/>
            <person name="Westerberg I."/>
            <person name="Brannstrom I.O."/>
            <person name="Guillou S."/>
            <person name="Cros-Aarteil S."/>
            <person name="Calhoun S."/>
            <person name="Haridas S."/>
            <person name="Kuo A."/>
            <person name="Mondo S."/>
            <person name="Pangilinan J."/>
            <person name="Riley R."/>
            <person name="LaButti K."/>
            <person name="Andreopoulos B."/>
            <person name="Lipzen A."/>
            <person name="Chen C."/>
            <person name="Yan M."/>
            <person name="Daum C."/>
            <person name="Ng V."/>
            <person name="Clum A."/>
            <person name="Steindorff A."/>
            <person name="Ohm R.A."/>
            <person name="Martin F."/>
            <person name="Silar P."/>
            <person name="Natvig D.O."/>
            <person name="Lalanne C."/>
            <person name="Gautier V."/>
            <person name="Ament-Velasquez S.L."/>
            <person name="Kruys A."/>
            <person name="Hutchinson M.I."/>
            <person name="Powell A.J."/>
            <person name="Barry K."/>
            <person name="Miller A.N."/>
            <person name="Grigoriev I.V."/>
            <person name="Debuchy R."/>
            <person name="Gladieux P."/>
            <person name="Hiltunen Thoren M."/>
            <person name="Johannesson H."/>
        </authorList>
    </citation>
    <scope>NUCLEOTIDE SEQUENCE [LARGE SCALE GENOMIC DNA]</scope>
    <source>
        <strain evidence="3">CBS 340.73</strain>
    </source>
</reference>
<gene>
    <name evidence="2" type="ORF">QBC46DRAFT_406300</name>
</gene>
<dbReference type="AlphaFoldDB" id="A0AAN6NCK9"/>
<keyword evidence="1" id="KW-0732">Signal</keyword>
<dbReference type="GO" id="GO:0030414">
    <property type="term" value="F:peptidase inhibitor activity"/>
    <property type="evidence" value="ECO:0007669"/>
    <property type="project" value="TreeGrafter"/>
</dbReference>
<name>A0AAN6NCK9_9PEZI</name>
<accession>A0AAN6NCK9</accession>
<dbReference type="GO" id="GO:0005543">
    <property type="term" value="F:phospholipid binding"/>
    <property type="evidence" value="ECO:0007669"/>
    <property type="project" value="TreeGrafter"/>
</dbReference>
<evidence type="ECO:0000256" key="1">
    <source>
        <dbReference type="SAM" id="SignalP"/>
    </source>
</evidence>
<dbReference type="PANTHER" id="PTHR11362:SF141">
    <property type="entry name" value="PHOSPHATIDYLETHANOLAMINE-BINDING PROTEIN"/>
    <property type="match status" value="1"/>
</dbReference>
<dbReference type="EMBL" id="MU853773">
    <property type="protein sequence ID" value="KAK3942554.1"/>
    <property type="molecule type" value="Genomic_DNA"/>
</dbReference>